<dbReference type="EMBL" id="JAERRF010000011">
    <property type="protein sequence ID" value="MBL1099063.1"/>
    <property type="molecule type" value="Genomic_DNA"/>
</dbReference>
<keyword evidence="2" id="KW-0732">Signal</keyword>
<keyword evidence="4" id="KW-1185">Reference proteome</keyword>
<dbReference type="RefSeq" id="WP_201876471.1">
    <property type="nucleotide sequence ID" value="NZ_JAERRF010000011.1"/>
</dbReference>
<proteinExistence type="predicted"/>
<evidence type="ECO:0008006" key="5">
    <source>
        <dbReference type="Google" id="ProtNLM"/>
    </source>
</evidence>
<sequence>MKNVVRTGAVTAVVGVGLSLAVLPAEPASAAGGTQVPCNDITALQAAITDANTGGGSITLAPHCTYTLTTPDNTDDGLPEITGNVTISGRGTTIRRAPDSTQDFRIFHVQSGGTLTLNSLTVSGGSVPNSSGGGMWNSGTLNLNRAIIKRNRARSSGAIHNPGGQLNFDHSTIERNTATLNGGGITNGSNPILGRVGTLTMKGGALLNNRALGENGGALENLRSSTSLDSVSVRGNTALHGGGIHQFGGTLSLTSTIVSHNIAVTGAGLFSEFSTPTLVRSLVTRNTAITAGGGIFNGTSSQVTLTDSRVIHNAPDNCSPEGSVPGCTNPIDSTDRKARN</sequence>
<reference evidence="3 4" key="1">
    <citation type="submission" date="2021-01" db="EMBL/GenBank/DDBJ databases">
        <title>WGS of actinomycetes isolated from Thailand.</title>
        <authorList>
            <person name="Thawai C."/>
        </authorList>
    </citation>
    <scope>NUCLEOTIDE SEQUENCE [LARGE SCALE GENOMIC DNA]</scope>
    <source>
        <strain evidence="3 4">CA1R205</strain>
    </source>
</reference>
<evidence type="ECO:0000256" key="2">
    <source>
        <dbReference type="SAM" id="SignalP"/>
    </source>
</evidence>
<comment type="caution">
    <text evidence="3">The sequence shown here is derived from an EMBL/GenBank/DDBJ whole genome shotgun (WGS) entry which is preliminary data.</text>
</comment>
<dbReference type="InterPro" id="IPR011050">
    <property type="entry name" value="Pectin_lyase_fold/virulence"/>
</dbReference>
<accession>A0ABS1NG61</accession>
<name>A0ABS1NG61_9ACTN</name>
<dbReference type="Gene3D" id="2.160.20.10">
    <property type="entry name" value="Single-stranded right-handed beta-helix, Pectin lyase-like"/>
    <property type="match status" value="1"/>
</dbReference>
<feature type="region of interest" description="Disordered" evidence="1">
    <location>
        <begin position="315"/>
        <end position="340"/>
    </location>
</feature>
<dbReference type="InterPro" id="IPR012334">
    <property type="entry name" value="Pectin_lyas_fold"/>
</dbReference>
<feature type="chain" id="PRO_5045204805" description="Right-handed parallel beta-helix repeat-containing protein" evidence="2">
    <location>
        <begin position="31"/>
        <end position="340"/>
    </location>
</feature>
<gene>
    <name evidence="3" type="ORF">JK363_20805</name>
</gene>
<dbReference type="SUPFAM" id="SSF51126">
    <property type="entry name" value="Pectin lyase-like"/>
    <property type="match status" value="1"/>
</dbReference>
<feature type="signal peptide" evidence="2">
    <location>
        <begin position="1"/>
        <end position="30"/>
    </location>
</feature>
<dbReference type="Proteomes" id="UP000634229">
    <property type="component" value="Unassembled WGS sequence"/>
</dbReference>
<evidence type="ECO:0000313" key="3">
    <source>
        <dbReference type="EMBL" id="MBL1099063.1"/>
    </source>
</evidence>
<protein>
    <recommendedName>
        <fullName evidence="5">Right-handed parallel beta-helix repeat-containing protein</fullName>
    </recommendedName>
</protein>
<evidence type="ECO:0000313" key="4">
    <source>
        <dbReference type="Proteomes" id="UP000634229"/>
    </source>
</evidence>
<evidence type="ECO:0000256" key="1">
    <source>
        <dbReference type="SAM" id="MobiDB-lite"/>
    </source>
</evidence>
<organism evidence="3 4">
    <name type="scientific">Streptomyces coffeae</name>
    <dbReference type="NCBI Taxonomy" id="621382"/>
    <lineage>
        <taxon>Bacteria</taxon>
        <taxon>Bacillati</taxon>
        <taxon>Actinomycetota</taxon>
        <taxon>Actinomycetes</taxon>
        <taxon>Kitasatosporales</taxon>
        <taxon>Streptomycetaceae</taxon>
        <taxon>Streptomyces</taxon>
    </lineage>
</organism>